<evidence type="ECO:0000256" key="1">
    <source>
        <dbReference type="SAM" id="Coils"/>
    </source>
</evidence>
<name>A0A820SDX9_9BILA</name>
<organism evidence="2 3">
    <name type="scientific">Adineta steineri</name>
    <dbReference type="NCBI Taxonomy" id="433720"/>
    <lineage>
        <taxon>Eukaryota</taxon>
        <taxon>Metazoa</taxon>
        <taxon>Spiralia</taxon>
        <taxon>Gnathifera</taxon>
        <taxon>Rotifera</taxon>
        <taxon>Eurotatoria</taxon>
        <taxon>Bdelloidea</taxon>
        <taxon>Adinetida</taxon>
        <taxon>Adinetidae</taxon>
        <taxon>Adineta</taxon>
    </lineage>
</organism>
<proteinExistence type="predicted"/>
<comment type="caution">
    <text evidence="2">The sequence shown here is derived from an EMBL/GenBank/DDBJ whole genome shotgun (WGS) entry which is preliminary data.</text>
</comment>
<evidence type="ECO:0000313" key="3">
    <source>
        <dbReference type="Proteomes" id="UP000663844"/>
    </source>
</evidence>
<dbReference type="AlphaFoldDB" id="A0A820SDX9"/>
<accession>A0A820SDX9</accession>
<gene>
    <name evidence="2" type="ORF">OXD698_LOCUS54238</name>
</gene>
<feature type="coiled-coil region" evidence="1">
    <location>
        <begin position="15"/>
        <end position="63"/>
    </location>
</feature>
<dbReference type="EMBL" id="CAJOAZ010032533">
    <property type="protein sequence ID" value="CAF4448287.1"/>
    <property type="molecule type" value="Genomic_DNA"/>
</dbReference>
<keyword evidence="1" id="KW-0175">Coiled coil</keyword>
<sequence>MESSNTTTSPLLNHAVRIRAKNVELRKKITQLESDIQLITKDISSLTNTYDDLVEQCQVLRENQTEK</sequence>
<feature type="non-terminal residue" evidence="2">
    <location>
        <position position="67"/>
    </location>
</feature>
<evidence type="ECO:0000313" key="2">
    <source>
        <dbReference type="EMBL" id="CAF4448287.1"/>
    </source>
</evidence>
<protein>
    <submittedName>
        <fullName evidence="2">Uncharacterized protein</fullName>
    </submittedName>
</protein>
<reference evidence="2" key="1">
    <citation type="submission" date="2021-02" db="EMBL/GenBank/DDBJ databases">
        <authorList>
            <person name="Nowell W R."/>
        </authorList>
    </citation>
    <scope>NUCLEOTIDE SEQUENCE</scope>
</reference>
<dbReference type="Proteomes" id="UP000663844">
    <property type="component" value="Unassembled WGS sequence"/>
</dbReference>